<dbReference type="Pfam" id="PF00005">
    <property type="entry name" value="ABC_tran"/>
    <property type="match status" value="1"/>
</dbReference>
<dbReference type="SMART" id="SM00382">
    <property type="entry name" value="AAA"/>
    <property type="match status" value="1"/>
</dbReference>
<proteinExistence type="inferred from homology"/>
<dbReference type="InterPro" id="IPR017871">
    <property type="entry name" value="ABC_transporter-like_CS"/>
</dbReference>
<dbReference type="GO" id="GO:0016887">
    <property type="term" value="F:ATP hydrolysis activity"/>
    <property type="evidence" value="ECO:0007669"/>
    <property type="project" value="InterPro"/>
</dbReference>
<dbReference type="InterPro" id="IPR003593">
    <property type="entry name" value="AAA+_ATPase"/>
</dbReference>
<dbReference type="InterPro" id="IPR003439">
    <property type="entry name" value="ABC_transporter-like_ATP-bd"/>
</dbReference>
<comment type="caution">
    <text evidence="11">The sequence shown here is derived from an EMBL/GenBank/DDBJ whole genome shotgun (WGS) entry which is preliminary data.</text>
</comment>
<evidence type="ECO:0000256" key="8">
    <source>
        <dbReference type="SAM" id="MobiDB-lite"/>
    </source>
</evidence>
<feature type="transmembrane region" description="Helical" evidence="9">
    <location>
        <begin position="308"/>
        <end position="329"/>
    </location>
</feature>
<evidence type="ECO:0000256" key="3">
    <source>
        <dbReference type="ARBA" id="ARBA00022692"/>
    </source>
</evidence>
<evidence type="ECO:0000256" key="6">
    <source>
        <dbReference type="ARBA" id="ARBA00022989"/>
    </source>
</evidence>
<accession>A0A2P6VFF3</accession>
<feature type="compositionally biased region" description="Basic residues" evidence="8">
    <location>
        <begin position="1125"/>
        <end position="1135"/>
    </location>
</feature>
<dbReference type="InterPro" id="IPR027417">
    <property type="entry name" value="P-loop_NTPase"/>
</dbReference>
<organism evidence="11 12">
    <name type="scientific">Micractinium conductrix</name>
    <dbReference type="NCBI Taxonomy" id="554055"/>
    <lineage>
        <taxon>Eukaryota</taxon>
        <taxon>Viridiplantae</taxon>
        <taxon>Chlorophyta</taxon>
        <taxon>core chlorophytes</taxon>
        <taxon>Trebouxiophyceae</taxon>
        <taxon>Chlorellales</taxon>
        <taxon>Chlorellaceae</taxon>
        <taxon>Chlorella clade</taxon>
        <taxon>Micractinium</taxon>
    </lineage>
</organism>
<dbReference type="InterPro" id="IPR005226">
    <property type="entry name" value="UPF0014_fam"/>
</dbReference>
<keyword evidence="5" id="KW-0067">ATP-binding</keyword>
<dbReference type="Pfam" id="PF03649">
    <property type="entry name" value="UPF0014"/>
    <property type="match status" value="1"/>
</dbReference>
<dbReference type="PROSITE" id="PS00211">
    <property type="entry name" value="ABC_TRANSPORTER_1"/>
    <property type="match status" value="1"/>
</dbReference>
<feature type="compositionally biased region" description="Basic residues" evidence="8">
    <location>
        <begin position="1143"/>
        <end position="1167"/>
    </location>
</feature>
<keyword evidence="7 9" id="KW-0472">Membrane</keyword>
<comment type="similarity">
    <text evidence="2">Belongs to the UPF0014 family.</text>
</comment>
<feature type="transmembrane region" description="Helical" evidence="9">
    <location>
        <begin position="335"/>
        <end position="354"/>
    </location>
</feature>
<dbReference type="OrthoDB" id="6593433at2759"/>
<dbReference type="AlphaFoldDB" id="A0A2P6VFF3"/>
<feature type="domain" description="ABC transporter" evidence="10">
    <location>
        <begin position="13"/>
        <end position="240"/>
    </location>
</feature>
<dbReference type="GO" id="GO:0005524">
    <property type="term" value="F:ATP binding"/>
    <property type="evidence" value="ECO:0007669"/>
    <property type="project" value="UniProtKB-KW"/>
</dbReference>
<dbReference type="EMBL" id="LHPF02000009">
    <property type="protein sequence ID" value="PSC72808.1"/>
    <property type="molecule type" value="Genomic_DNA"/>
</dbReference>
<comment type="subcellular location">
    <subcellularLocation>
        <location evidence="1">Membrane</location>
        <topology evidence="1">Multi-pass membrane protein</topology>
    </subcellularLocation>
</comment>
<sequence length="1246" mass="131592">MSGAPPDPAFAQLTVGGLTRSVGGRAVHSDLSFSVSSGETLFVVGPSGVGKSLLLRTLAYLDPFESGSLTLAGKTPEEWGVPRWRALVTYVHQSRVQLKGTPAELYYTLQQFKAQRGRHRGDLPALIYQLGLEQAVLNQPWTELSGGQAQRVTLAIAVALKPLVLLLDEPTSALDTESTSRVEAVLKGCGAALVWVSHDPGQPGRVGGRVLNLPLGNESAAVTAVTPPGGSSPAFVSPHRRLLQLLANATAGCGLDAAALAAALLEASSGGGGGAGAISLFGLLLAALIIGVNGAISVWLRLGLHGKLAVATVRCFAQLSLLGYILVPIFTANRWWLTLLYALFMLGVAAVEAVSRPTQTYNGMLLQVLAALGLAGSAVISYGLALVVRVSPWYDPQYLIPMLGMLLGNACSGVAVGLSTILDELSTGRDRVELLLAMGATRLEAAREVVQRAVRMALTPLLNTMNVVGVVSIPGMMTGQILGGSDPATAARYQIAIMFLIGAATGLSSVATIFLAVFSLLDDRHRLRSERLQPRASGAKGALAWLGVQVKQSWRGVRTRTAQLATRLRLAFGRGGGRTRRTGSGSSLAPAGAGAAAAAGYRPLPAGNVAATAAAGGEGGEGGSDDGGGSAQSFPSRLREVLVAGSLGSTTSGLGGDAAAGQPLLGAAPGAPAAGHGENDLLHELRDTLQELKQALHTALLGSRSGSKEARQWLLNSIAALDLQDTSTKRRRFAQFLPRGAACHGAEHAPLCRAMLQLLFEAAPTEVGALLAQDASLVRRFFESDPKRVHLWFGHFSMEGMRRFKHGAAALAQYSLGHRAEMWDLLAWQGRHPQAPVAVAQRSHYFCELDLPRTLRHLIRDCPGFWSSPEMRASVEEGAAQLLALDPPFWSKELLRWLQDRRASRGDTLHALLCRCLELGPWGHHCQRLLHLLPHRDLLPFAEDLLGGSGVPARSSEATGKASAPAAAAPAAAGRQPAASPAQPGAWLAFRGVRWPDLDALLLASALGCSLPLLLRLLRDDELADERQRAQQAVQRLLCLRHAPERQAAARVAHWRLRAQLLRQQSEAAQVQLHELLLLHLFAAAFTTQQLAGGGSADLQQLQGLLSASGFACELAAAGSERQQRRSSRGRKKRGRKEERRSSGSKKQGHRKEEKKRKKKRRRRRSRGASSSSSSGGDSDSDGGGSVSGKLEGSPELGAAGGGQEEEQQQQQQHLRRLGGAAASSLELVDAVATAAAAAHAAWLFG</sequence>
<evidence type="ECO:0000256" key="9">
    <source>
        <dbReference type="SAM" id="Phobius"/>
    </source>
</evidence>
<dbReference type="GO" id="GO:0005886">
    <property type="term" value="C:plasma membrane"/>
    <property type="evidence" value="ECO:0007669"/>
    <property type="project" value="TreeGrafter"/>
</dbReference>
<evidence type="ECO:0000256" key="1">
    <source>
        <dbReference type="ARBA" id="ARBA00004141"/>
    </source>
</evidence>
<feature type="transmembrane region" description="Helical" evidence="9">
    <location>
        <begin position="398"/>
        <end position="422"/>
    </location>
</feature>
<feature type="compositionally biased region" description="Gly residues" evidence="8">
    <location>
        <begin position="616"/>
        <end position="630"/>
    </location>
</feature>
<keyword evidence="4" id="KW-0547">Nucleotide-binding</keyword>
<evidence type="ECO:0000256" key="4">
    <source>
        <dbReference type="ARBA" id="ARBA00022741"/>
    </source>
</evidence>
<feature type="transmembrane region" description="Helical" evidence="9">
    <location>
        <begin position="277"/>
        <end position="296"/>
    </location>
</feature>
<gene>
    <name evidence="11" type="ORF">C2E20_3856</name>
</gene>
<keyword evidence="3 9" id="KW-0812">Transmembrane</keyword>
<dbReference type="PROSITE" id="PS50893">
    <property type="entry name" value="ABC_TRANSPORTER_2"/>
    <property type="match status" value="1"/>
</dbReference>
<protein>
    <submittedName>
        <fullName evidence="11">Iron export ABC transporter permease subunit</fullName>
    </submittedName>
</protein>
<feature type="compositionally biased region" description="Low complexity" evidence="8">
    <location>
        <begin position="962"/>
        <end position="979"/>
    </location>
</feature>
<name>A0A2P6VFF3_9CHLO</name>
<feature type="region of interest" description="Disordered" evidence="8">
    <location>
        <begin position="612"/>
        <end position="633"/>
    </location>
</feature>
<dbReference type="Proteomes" id="UP000239649">
    <property type="component" value="Unassembled WGS sequence"/>
</dbReference>
<dbReference type="Gene3D" id="3.40.50.300">
    <property type="entry name" value="P-loop containing nucleotide triphosphate hydrolases"/>
    <property type="match status" value="1"/>
</dbReference>
<dbReference type="PANTHER" id="PTHR30028">
    <property type="entry name" value="UPF0014 INNER MEMBRANE PROTEIN YBBM-RELATED"/>
    <property type="match status" value="1"/>
</dbReference>
<feature type="transmembrane region" description="Helical" evidence="9">
    <location>
        <begin position="495"/>
        <end position="521"/>
    </location>
</feature>
<feature type="transmembrane region" description="Helical" evidence="9">
    <location>
        <begin position="366"/>
        <end position="386"/>
    </location>
</feature>
<feature type="region of interest" description="Disordered" evidence="8">
    <location>
        <begin position="1117"/>
        <end position="1219"/>
    </location>
</feature>
<dbReference type="PANTHER" id="PTHR30028:SF0">
    <property type="entry name" value="PROTEIN ALUMINUM SENSITIVE 3"/>
    <property type="match status" value="1"/>
</dbReference>
<evidence type="ECO:0000313" key="12">
    <source>
        <dbReference type="Proteomes" id="UP000239649"/>
    </source>
</evidence>
<feature type="compositionally biased region" description="Low complexity" evidence="8">
    <location>
        <begin position="1168"/>
        <end position="1178"/>
    </location>
</feature>
<dbReference type="SUPFAM" id="SSF52540">
    <property type="entry name" value="P-loop containing nucleoside triphosphate hydrolases"/>
    <property type="match status" value="1"/>
</dbReference>
<evidence type="ECO:0000256" key="5">
    <source>
        <dbReference type="ARBA" id="ARBA00022840"/>
    </source>
</evidence>
<evidence type="ECO:0000259" key="10">
    <source>
        <dbReference type="PROSITE" id="PS50893"/>
    </source>
</evidence>
<evidence type="ECO:0000256" key="2">
    <source>
        <dbReference type="ARBA" id="ARBA00005268"/>
    </source>
</evidence>
<feature type="region of interest" description="Disordered" evidence="8">
    <location>
        <begin position="952"/>
        <end position="979"/>
    </location>
</feature>
<evidence type="ECO:0000256" key="7">
    <source>
        <dbReference type="ARBA" id="ARBA00023136"/>
    </source>
</evidence>
<keyword evidence="6 9" id="KW-1133">Transmembrane helix</keyword>
<keyword evidence="12" id="KW-1185">Reference proteome</keyword>
<evidence type="ECO:0000313" key="11">
    <source>
        <dbReference type="EMBL" id="PSC72808.1"/>
    </source>
</evidence>
<reference evidence="11 12" key="1">
    <citation type="journal article" date="2018" name="Plant J.">
        <title>Genome sequences of Chlorella sorokiniana UTEX 1602 and Micractinium conductrix SAG 241.80: implications to maltose excretion by a green alga.</title>
        <authorList>
            <person name="Arriola M.B."/>
            <person name="Velmurugan N."/>
            <person name="Zhang Y."/>
            <person name="Plunkett M.H."/>
            <person name="Hondzo H."/>
            <person name="Barney B.M."/>
        </authorList>
    </citation>
    <scope>NUCLEOTIDE SEQUENCE [LARGE SCALE GENOMIC DNA]</scope>
    <source>
        <strain evidence="11 12">SAG 241.80</strain>
    </source>
</reference>
<dbReference type="CDD" id="cd00267">
    <property type="entry name" value="ABC_ATPase"/>
    <property type="match status" value="1"/>
</dbReference>